<dbReference type="SUPFAM" id="SSF52047">
    <property type="entry name" value="RNI-like"/>
    <property type="match status" value="1"/>
</dbReference>
<evidence type="ECO:0008006" key="3">
    <source>
        <dbReference type="Google" id="ProtNLM"/>
    </source>
</evidence>
<name>A0A067Q8I8_9AGAM</name>
<gene>
    <name evidence="1" type="ORF">JAAARDRAFT_53592</name>
</gene>
<evidence type="ECO:0000313" key="2">
    <source>
        <dbReference type="Proteomes" id="UP000027265"/>
    </source>
</evidence>
<reference evidence="2" key="1">
    <citation type="journal article" date="2014" name="Proc. Natl. Acad. Sci. U.S.A.">
        <title>Extensive sampling of basidiomycete genomes demonstrates inadequacy of the white-rot/brown-rot paradigm for wood decay fungi.</title>
        <authorList>
            <person name="Riley R."/>
            <person name="Salamov A.A."/>
            <person name="Brown D.W."/>
            <person name="Nagy L.G."/>
            <person name="Floudas D."/>
            <person name="Held B.W."/>
            <person name="Levasseur A."/>
            <person name="Lombard V."/>
            <person name="Morin E."/>
            <person name="Otillar R."/>
            <person name="Lindquist E.A."/>
            <person name="Sun H."/>
            <person name="LaButti K.M."/>
            <person name="Schmutz J."/>
            <person name="Jabbour D."/>
            <person name="Luo H."/>
            <person name="Baker S.E."/>
            <person name="Pisabarro A.G."/>
            <person name="Walton J.D."/>
            <person name="Blanchette R.A."/>
            <person name="Henrissat B."/>
            <person name="Martin F."/>
            <person name="Cullen D."/>
            <person name="Hibbett D.S."/>
            <person name="Grigoriev I.V."/>
        </authorList>
    </citation>
    <scope>NUCLEOTIDE SEQUENCE [LARGE SCALE GENOMIC DNA]</scope>
    <source>
        <strain evidence="2">MUCL 33604</strain>
    </source>
</reference>
<dbReference type="InParanoid" id="A0A067Q8I8"/>
<organism evidence="1 2">
    <name type="scientific">Jaapia argillacea MUCL 33604</name>
    <dbReference type="NCBI Taxonomy" id="933084"/>
    <lineage>
        <taxon>Eukaryota</taxon>
        <taxon>Fungi</taxon>
        <taxon>Dikarya</taxon>
        <taxon>Basidiomycota</taxon>
        <taxon>Agaricomycotina</taxon>
        <taxon>Agaricomycetes</taxon>
        <taxon>Agaricomycetidae</taxon>
        <taxon>Jaapiales</taxon>
        <taxon>Jaapiaceae</taxon>
        <taxon>Jaapia</taxon>
    </lineage>
</organism>
<dbReference type="AlphaFoldDB" id="A0A067Q8I8"/>
<dbReference type="EMBL" id="KL197710">
    <property type="protein sequence ID" value="KDQ63368.1"/>
    <property type="molecule type" value="Genomic_DNA"/>
</dbReference>
<protein>
    <recommendedName>
        <fullName evidence="3">F-box domain-containing protein</fullName>
    </recommendedName>
</protein>
<sequence>MDSDSSAGELGGIGFKYHLHRPPYLKIYDQEEEEEVNQHERNLQLLTKGAENAFKPAQSHWKRFYHLLRLLGGIVGFHQGSLDLSGRHPYRYSSVKARWDKYIVDFTILMKNTVEVRDDIVFGEFVLPQVDFVITPPELLSDFCTKWRVAPTRYSRLYKETELVIKTLRDYPTPKMQQLVLTDLPPELLDLIMSHASQSKAQLLGSTCRSLRTISLRFIYKFRSLALEFNPKGVTVENRVQYLTALAQKSRERLMVITESLLSRPDILQNTSELVSNNDWHMDDRDVIEEILIPDVFYTPITERLADVISACNNLTHVSLSSWTIDQRMLFALTSLSHLHTLTVSRCSVDIPVEHLSLDLFPPSHSVVNLEIRLRPYVLDYPQSWPLIPFFPSARCLVMSEITESRFELPRHDFIRDHIPLCNLTRLQLEGLDDGHLLGDWLRVASRSGEGLRLTHFKLRAGYGMDSDEVFDLIDSLSKAPLQVLVLEGLDYVEFDLFDRIGAEFPSLIALTIIHRHSDRQRETNECLWPHAYWEYASRLQAFPRLEHLGLNFLFDWLHGSPNALLLAENDFPEEMWMQFAEDEYIPMNNSIPRAFGAYCPTLKTFSYEAKRGCSPLFKIWREADGSMGVTDDETALKEMFRHSKVYNPDGLLTRWLIPTPDLSRSTVLSCR</sequence>
<evidence type="ECO:0000313" key="1">
    <source>
        <dbReference type="EMBL" id="KDQ63368.1"/>
    </source>
</evidence>
<accession>A0A067Q8I8</accession>
<dbReference type="HOGENOM" id="CLU_024464_0_0_1"/>
<dbReference type="OrthoDB" id="3258311at2759"/>
<dbReference type="STRING" id="933084.A0A067Q8I8"/>
<dbReference type="Gene3D" id="3.80.10.10">
    <property type="entry name" value="Ribonuclease Inhibitor"/>
    <property type="match status" value="1"/>
</dbReference>
<dbReference type="Proteomes" id="UP000027265">
    <property type="component" value="Unassembled WGS sequence"/>
</dbReference>
<proteinExistence type="predicted"/>
<dbReference type="InterPro" id="IPR032675">
    <property type="entry name" value="LRR_dom_sf"/>
</dbReference>
<keyword evidence="2" id="KW-1185">Reference proteome</keyword>